<comment type="caution">
    <text evidence="2">The sequence shown here is derived from an EMBL/GenBank/DDBJ whole genome shotgun (WGS) entry which is preliminary data.</text>
</comment>
<dbReference type="InterPro" id="IPR019734">
    <property type="entry name" value="TPR_rpt"/>
</dbReference>
<dbReference type="CDD" id="cd00093">
    <property type="entry name" value="HTH_XRE"/>
    <property type="match status" value="1"/>
</dbReference>
<dbReference type="AlphaFoldDB" id="A0AAP6ZYP5"/>
<reference evidence="2 3" key="1">
    <citation type="submission" date="2020-05" db="EMBL/GenBank/DDBJ databases">
        <title>Whole genome sequencing and identification of novel metabolites from Paenibacillus alvei strain JR949.</title>
        <authorList>
            <person name="Rajendhran J."/>
            <person name="Sree Pranav P."/>
            <person name="Mahalakshmi B."/>
            <person name="Karthikeyan R."/>
        </authorList>
    </citation>
    <scope>NUCLEOTIDE SEQUENCE [LARGE SCALE GENOMIC DNA]</scope>
    <source>
        <strain evidence="2 3">JR949</strain>
    </source>
</reference>
<dbReference type="InterPro" id="IPR010982">
    <property type="entry name" value="Lambda_DNA-bd_dom_sf"/>
</dbReference>
<dbReference type="EMBL" id="JABFOR010000021">
    <property type="protein sequence ID" value="NOJ72131.1"/>
    <property type="molecule type" value="Genomic_DNA"/>
</dbReference>
<dbReference type="SUPFAM" id="SSF48452">
    <property type="entry name" value="TPR-like"/>
    <property type="match status" value="1"/>
</dbReference>
<name>A0AAP6ZYP5_PAEAL</name>
<dbReference type="RefSeq" id="WP_171417629.1">
    <property type="nucleotide sequence ID" value="NZ_JABFOR010000021.1"/>
</dbReference>
<organism evidence="2 3">
    <name type="scientific">Paenibacillus alvei</name>
    <name type="common">Bacillus alvei</name>
    <dbReference type="NCBI Taxonomy" id="44250"/>
    <lineage>
        <taxon>Bacteria</taxon>
        <taxon>Bacillati</taxon>
        <taxon>Bacillota</taxon>
        <taxon>Bacilli</taxon>
        <taxon>Bacillales</taxon>
        <taxon>Paenibacillaceae</taxon>
        <taxon>Paenibacillus</taxon>
    </lineage>
</organism>
<dbReference type="SMART" id="SM00530">
    <property type="entry name" value="HTH_XRE"/>
    <property type="match status" value="1"/>
</dbReference>
<dbReference type="Gene3D" id="1.25.40.10">
    <property type="entry name" value="Tetratricopeptide repeat domain"/>
    <property type="match status" value="1"/>
</dbReference>
<protein>
    <submittedName>
        <fullName evidence="2">Helix-turn-helix transcriptional regulator</fullName>
    </submittedName>
</protein>
<dbReference type="InterPro" id="IPR011990">
    <property type="entry name" value="TPR-like_helical_dom_sf"/>
</dbReference>
<evidence type="ECO:0000259" key="1">
    <source>
        <dbReference type="PROSITE" id="PS50943"/>
    </source>
</evidence>
<dbReference type="Proteomes" id="UP000552038">
    <property type="component" value="Unassembled WGS sequence"/>
</dbReference>
<evidence type="ECO:0000313" key="2">
    <source>
        <dbReference type="EMBL" id="NOJ72131.1"/>
    </source>
</evidence>
<dbReference type="SMART" id="SM00028">
    <property type="entry name" value="TPR"/>
    <property type="match status" value="2"/>
</dbReference>
<dbReference type="GO" id="GO:0003677">
    <property type="term" value="F:DNA binding"/>
    <property type="evidence" value="ECO:0007669"/>
    <property type="project" value="InterPro"/>
</dbReference>
<accession>A0AAP6ZYP5</accession>
<dbReference type="InterPro" id="IPR001387">
    <property type="entry name" value="Cro/C1-type_HTH"/>
</dbReference>
<sequence>MGSVSAVYSTLGELIQRYRYERSMTQAKLAELTRINRGSISKIENGDIKRPDYATIQPIISVLNVPLREVIDALSLTDHRSDTWFGLLHNSTSSGDYSLSAEIASNLLASRNEESEVLLDKLFHVIQEIANDNELKLSLLNIVITYARSHGIQRFVARGTLHKYLIERDDFSKMEATYQSGQYVLHYVEFLSREEKATLYYKLGVHAYNLNRYRECIELCKNALIQEDAESSFSAYSTLAICSSYYELEHYDMAEKYLKTFSLFSFPFVQENVDFWTAKLNEKKGNIELAVVQFQQCLNIPSYKLNVVNSLLRLYRVNKDMDSAAKLIQNEQDYLIQSEDNPIIISGRAHYFLNKGKYLVDTGKCNEAVEHFIMSAKLFSGLNETKKIYECLELIFRHVKDVKDDDGMINNKMELLFENLRK</sequence>
<proteinExistence type="predicted"/>
<dbReference type="Pfam" id="PF01381">
    <property type="entry name" value="HTH_3"/>
    <property type="match status" value="1"/>
</dbReference>
<gene>
    <name evidence="2" type="ORF">HMI46_16390</name>
</gene>
<evidence type="ECO:0000313" key="3">
    <source>
        <dbReference type="Proteomes" id="UP000552038"/>
    </source>
</evidence>
<dbReference type="Gene3D" id="1.10.260.40">
    <property type="entry name" value="lambda repressor-like DNA-binding domains"/>
    <property type="match status" value="1"/>
</dbReference>
<dbReference type="SUPFAM" id="SSF47413">
    <property type="entry name" value="lambda repressor-like DNA-binding domains"/>
    <property type="match status" value="1"/>
</dbReference>
<feature type="domain" description="HTH cro/C1-type" evidence="1">
    <location>
        <begin position="15"/>
        <end position="70"/>
    </location>
</feature>
<dbReference type="PROSITE" id="PS50943">
    <property type="entry name" value="HTH_CROC1"/>
    <property type="match status" value="1"/>
</dbReference>